<dbReference type="AlphaFoldDB" id="A0A167QAY3"/>
<feature type="coiled-coil region" evidence="2">
    <location>
        <begin position="128"/>
        <end position="155"/>
    </location>
</feature>
<dbReference type="InterPro" id="IPR045160">
    <property type="entry name" value="ATG16"/>
</dbReference>
<evidence type="ECO:0000313" key="5">
    <source>
        <dbReference type="EMBL" id="KZO99591.1"/>
    </source>
</evidence>
<dbReference type="PANTHER" id="PTHR19878:SF8">
    <property type="entry name" value="AUTOPHAGY-RELATED 16, ISOFORM F"/>
    <property type="match status" value="1"/>
</dbReference>
<organism evidence="5 6">
    <name type="scientific">Calocera viscosa (strain TUFC12733)</name>
    <dbReference type="NCBI Taxonomy" id="1330018"/>
    <lineage>
        <taxon>Eukaryota</taxon>
        <taxon>Fungi</taxon>
        <taxon>Dikarya</taxon>
        <taxon>Basidiomycota</taxon>
        <taxon>Agaricomycotina</taxon>
        <taxon>Dacrymycetes</taxon>
        <taxon>Dacrymycetales</taxon>
        <taxon>Dacrymycetaceae</taxon>
        <taxon>Calocera</taxon>
    </lineage>
</organism>
<accession>A0A167QAY3</accession>
<reference evidence="5 6" key="1">
    <citation type="journal article" date="2016" name="Mol. Biol. Evol.">
        <title>Comparative Genomics of Early-Diverging Mushroom-Forming Fungi Provides Insights into the Origins of Lignocellulose Decay Capabilities.</title>
        <authorList>
            <person name="Nagy L.G."/>
            <person name="Riley R."/>
            <person name="Tritt A."/>
            <person name="Adam C."/>
            <person name="Daum C."/>
            <person name="Floudas D."/>
            <person name="Sun H."/>
            <person name="Yadav J.S."/>
            <person name="Pangilinan J."/>
            <person name="Larsson K.H."/>
            <person name="Matsuura K."/>
            <person name="Barry K."/>
            <person name="Labutti K."/>
            <person name="Kuo R."/>
            <person name="Ohm R.A."/>
            <person name="Bhattacharya S.S."/>
            <person name="Shirouzu T."/>
            <person name="Yoshinaga Y."/>
            <person name="Martin F.M."/>
            <person name="Grigoriev I.V."/>
            <person name="Hibbett D.S."/>
        </authorList>
    </citation>
    <scope>NUCLEOTIDE SEQUENCE [LARGE SCALE GENOMIC DNA]</scope>
    <source>
        <strain evidence="5 6">TUFC12733</strain>
    </source>
</reference>
<dbReference type="PANTHER" id="PTHR19878">
    <property type="entry name" value="AUTOPHAGY PROTEIN 16-LIKE"/>
    <property type="match status" value="1"/>
</dbReference>
<dbReference type="GO" id="GO:0000421">
    <property type="term" value="C:autophagosome membrane"/>
    <property type="evidence" value="ECO:0007669"/>
    <property type="project" value="TreeGrafter"/>
</dbReference>
<evidence type="ECO:0000256" key="2">
    <source>
        <dbReference type="SAM" id="Coils"/>
    </source>
</evidence>
<feature type="region of interest" description="Disordered" evidence="3">
    <location>
        <begin position="226"/>
        <end position="279"/>
    </location>
</feature>
<dbReference type="GO" id="GO:0043495">
    <property type="term" value="F:protein-membrane adaptor activity"/>
    <property type="evidence" value="ECO:0007669"/>
    <property type="project" value="TreeGrafter"/>
</dbReference>
<evidence type="ECO:0000313" key="6">
    <source>
        <dbReference type="Proteomes" id="UP000076738"/>
    </source>
</evidence>
<dbReference type="Proteomes" id="UP000076738">
    <property type="component" value="Unassembled WGS sequence"/>
</dbReference>
<dbReference type="GO" id="GO:0034045">
    <property type="term" value="C:phagophore assembly site membrane"/>
    <property type="evidence" value="ECO:0007669"/>
    <property type="project" value="TreeGrafter"/>
</dbReference>
<dbReference type="InterPro" id="IPR013923">
    <property type="entry name" value="Autophagy-rel_prot_16_dom"/>
</dbReference>
<evidence type="ECO:0000256" key="3">
    <source>
        <dbReference type="SAM" id="MobiDB-lite"/>
    </source>
</evidence>
<proteinExistence type="inferred from homology"/>
<sequence length="279" mass="30627">MSSPSDPPTGGPGPSSASWQDQIRERLIARNAREGAYAGVIEQYRRLAQQTRVLRERNQTLLRAVTTARTGGSTPGDDNPVRAALITSLEQQISSLRDETAALYKTQGQNAQRLLEMSDQLRVSDDGARGFSEELRRTREELARAQRDLEASRLNVREKERFIQELSDDNTALSLELTHTAARNDSLKRDNASLLQRWLDAKNDEAQRVNEANGFWEEMNTARVRATSPHSNGELQPSAEITGPSGSGNGSAGSSMQGFRKPPASPGASRRNATGRENG</sequence>
<dbReference type="EMBL" id="KV417271">
    <property type="protein sequence ID" value="KZO99591.1"/>
    <property type="molecule type" value="Genomic_DNA"/>
</dbReference>
<comment type="similarity">
    <text evidence="1">Belongs to the ATG16 family.</text>
</comment>
<keyword evidence="2" id="KW-0175">Coiled coil</keyword>
<feature type="compositionally biased region" description="Pro residues" evidence="3">
    <location>
        <begin position="1"/>
        <end position="11"/>
    </location>
</feature>
<protein>
    <submittedName>
        <fullName evidence="5">ATG16-domain-containing protein</fullName>
    </submittedName>
</protein>
<evidence type="ECO:0000256" key="1">
    <source>
        <dbReference type="ARBA" id="ARBA00005331"/>
    </source>
</evidence>
<dbReference type="GO" id="GO:0034274">
    <property type="term" value="C:Atg12-Atg5-Atg16 complex"/>
    <property type="evidence" value="ECO:0007669"/>
    <property type="project" value="TreeGrafter"/>
</dbReference>
<dbReference type="OrthoDB" id="8949486at2759"/>
<name>A0A167QAY3_CALVF</name>
<dbReference type="STRING" id="1330018.A0A167QAY3"/>
<feature type="region of interest" description="Disordered" evidence="3">
    <location>
        <begin position="1"/>
        <end position="22"/>
    </location>
</feature>
<dbReference type="GO" id="GO:0000045">
    <property type="term" value="P:autophagosome assembly"/>
    <property type="evidence" value="ECO:0007669"/>
    <property type="project" value="InterPro"/>
</dbReference>
<evidence type="ECO:0000259" key="4">
    <source>
        <dbReference type="Pfam" id="PF08614"/>
    </source>
</evidence>
<gene>
    <name evidence="5" type="ORF">CALVIDRAFT_510436</name>
</gene>
<dbReference type="Gene3D" id="1.20.5.170">
    <property type="match status" value="1"/>
</dbReference>
<keyword evidence="6" id="KW-1185">Reference proteome</keyword>
<feature type="domain" description="Autophagy-related protein 16" evidence="4">
    <location>
        <begin position="22"/>
        <end position="210"/>
    </location>
</feature>
<dbReference type="Pfam" id="PF08614">
    <property type="entry name" value="ATG16"/>
    <property type="match status" value="1"/>
</dbReference>